<reference evidence="2 3" key="1">
    <citation type="submission" date="2023-07" db="EMBL/GenBank/DDBJ databases">
        <title>Sorghum-associated microbial communities from plants grown in Nebraska, USA.</title>
        <authorList>
            <person name="Schachtman D."/>
        </authorList>
    </citation>
    <scope>NUCLEOTIDE SEQUENCE [LARGE SCALE GENOMIC DNA]</scope>
    <source>
        <strain evidence="2 3">CC482</strain>
    </source>
</reference>
<evidence type="ECO:0000256" key="1">
    <source>
        <dbReference type="SAM" id="MobiDB-lite"/>
    </source>
</evidence>
<comment type="caution">
    <text evidence="2">The sequence shown here is derived from an EMBL/GenBank/DDBJ whole genome shotgun (WGS) entry which is preliminary data.</text>
</comment>
<protein>
    <recommendedName>
        <fullName evidence="4">Reverse transcriptase domain-containing protein</fullName>
    </recommendedName>
</protein>
<evidence type="ECO:0008006" key="4">
    <source>
        <dbReference type="Google" id="ProtNLM"/>
    </source>
</evidence>
<feature type="compositionally biased region" description="Polar residues" evidence="1">
    <location>
        <begin position="36"/>
        <end position="53"/>
    </location>
</feature>
<name>A0ABT9U2E0_PAEHA</name>
<evidence type="ECO:0000313" key="2">
    <source>
        <dbReference type="EMBL" id="MDQ0113797.1"/>
    </source>
</evidence>
<proteinExistence type="predicted"/>
<sequence>MDMDLEKYFDTVNQSKLGVVVKHRFEETEVGIPQGGNLSEYSATSWHGNTPTQERAIGEPPTAPS</sequence>
<organism evidence="2 3">
    <name type="scientific">Paenibacillus harenae</name>
    <dbReference type="NCBI Taxonomy" id="306543"/>
    <lineage>
        <taxon>Bacteria</taxon>
        <taxon>Bacillati</taxon>
        <taxon>Bacillota</taxon>
        <taxon>Bacilli</taxon>
        <taxon>Bacillales</taxon>
        <taxon>Paenibacillaceae</taxon>
        <taxon>Paenibacillus</taxon>
    </lineage>
</organism>
<gene>
    <name evidence="2" type="ORF">J2T15_003240</name>
</gene>
<feature type="region of interest" description="Disordered" evidence="1">
    <location>
        <begin position="31"/>
        <end position="65"/>
    </location>
</feature>
<dbReference type="EMBL" id="JAUSSU010000006">
    <property type="protein sequence ID" value="MDQ0113797.1"/>
    <property type="molecule type" value="Genomic_DNA"/>
</dbReference>
<accession>A0ABT9U2E0</accession>
<evidence type="ECO:0000313" key="3">
    <source>
        <dbReference type="Proteomes" id="UP001229346"/>
    </source>
</evidence>
<dbReference type="Proteomes" id="UP001229346">
    <property type="component" value="Unassembled WGS sequence"/>
</dbReference>
<keyword evidence="3" id="KW-1185">Reference proteome</keyword>